<evidence type="ECO:0000313" key="2">
    <source>
        <dbReference type="Proteomes" id="UP000241769"/>
    </source>
</evidence>
<sequence>MFVLEGAFKVLCTRYSVWDGKSSRQTTMGDANTVMGDRTGIHCVVAFVSHCRIGVNGLQMSPPNNRVATCEFTSLVTWNDFPPLMNKVSFYVVPCHLSGIRWLDMTVVPFSSPAEEMAHMNIQPQSEKMTAKPCVDRESNPGLPRGRRKFYHWTIDACCSPFPHCVQYPYDYVGFTLPSNGNHNTYVSTCVPRI</sequence>
<evidence type="ECO:0000313" key="1">
    <source>
        <dbReference type="EMBL" id="PRP84892.1"/>
    </source>
</evidence>
<protein>
    <submittedName>
        <fullName evidence="1">Uncharacterized protein</fullName>
    </submittedName>
</protein>
<accession>A0A2P6NLT4</accession>
<keyword evidence="2" id="KW-1185">Reference proteome</keyword>
<gene>
    <name evidence="1" type="ORF">PROFUN_07546</name>
</gene>
<dbReference type="Proteomes" id="UP000241769">
    <property type="component" value="Unassembled WGS sequence"/>
</dbReference>
<dbReference type="InParanoid" id="A0A2P6NLT4"/>
<name>A0A2P6NLT4_9EUKA</name>
<proteinExistence type="predicted"/>
<comment type="caution">
    <text evidence="1">The sequence shown here is derived from an EMBL/GenBank/DDBJ whole genome shotgun (WGS) entry which is preliminary data.</text>
</comment>
<organism evidence="1 2">
    <name type="scientific">Planoprotostelium fungivorum</name>
    <dbReference type="NCBI Taxonomy" id="1890364"/>
    <lineage>
        <taxon>Eukaryota</taxon>
        <taxon>Amoebozoa</taxon>
        <taxon>Evosea</taxon>
        <taxon>Variosea</taxon>
        <taxon>Cavosteliida</taxon>
        <taxon>Cavosteliaceae</taxon>
        <taxon>Planoprotostelium</taxon>
    </lineage>
</organism>
<dbReference type="EMBL" id="MDYQ01000054">
    <property type="protein sequence ID" value="PRP84892.1"/>
    <property type="molecule type" value="Genomic_DNA"/>
</dbReference>
<dbReference type="AlphaFoldDB" id="A0A2P6NLT4"/>
<reference evidence="1 2" key="1">
    <citation type="journal article" date="2018" name="Genome Biol. Evol.">
        <title>Multiple Roots of Fruiting Body Formation in Amoebozoa.</title>
        <authorList>
            <person name="Hillmann F."/>
            <person name="Forbes G."/>
            <person name="Novohradska S."/>
            <person name="Ferling I."/>
            <person name="Riege K."/>
            <person name="Groth M."/>
            <person name="Westermann M."/>
            <person name="Marz M."/>
            <person name="Spaller T."/>
            <person name="Winckler T."/>
            <person name="Schaap P."/>
            <person name="Glockner G."/>
        </authorList>
    </citation>
    <scope>NUCLEOTIDE SEQUENCE [LARGE SCALE GENOMIC DNA]</scope>
    <source>
        <strain evidence="1 2">Jena</strain>
    </source>
</reference>